<comment type="caution">
    <text evidence="1">The sequence shown here is derived from an EMBL/GenBank/DDBJ whole genome shotgun (WGS) entry which is preliminary data.</text>
</comment>
<sequence length="142" mass="16030">MGKVQYLQKCRFCKCEVNAKHFDLVQPVRTKKHAIASKDFSTSRAIPSYVRPPSIRSANAEGTICLYIAAHCSILSCDHLGVLCKTQFQDSAAGKDIKLHRTKCTYIICNTLKPHFEHLLLKEIDNQPYSLLIDESTDISVF</sequence>
<evidence type="ECO:0000313" key="1">
    <source>
        <dbReference type="EMBL" id="CAI6358275.1"/>
    </source>
</evidence>
<gene>
    <name evidence="1" type="ORF">MEUPH1_LOCUS13809</name>
</gene>
<dbReference type="EMBL" id="CARXXK010000002">
    <property type="protein sequence ID" value="CAI6358275.1"/>
    <property type="molecule type" value="Genomic_DNA"/>
</dbReference>
<reference evidence="1 2" key="1">
    <citation type="submission" date="2023-01" db="EMBL/GenBank/DDBJ databases">
        <authorList>
            <person name="Whitehead M."/>
        </authorList>
    </citation>
    <scope>NUCLEOTIDE SEQUENCE [LARGE SCALE GENOMIC DNA]</scope>
</reference>
<protein>
    <recommendedName>
        <fullName evidence="3">Transposase</fullName>
    </recommendedName>
</protein>
<name>A0AAV0WQD1_9HEMI</name>
<evidence type="ECO:0000313" key="2">
    <source>
        <dbReference type="Proteomes" id="UP001160148"/>
    </source>
</evidence>
<evidence type="ECO:0008006" key="3">
    <source>
        <dbReference type="Google" id="ProtNLM"/>
    </source>
</evidence>
<organism evidence="1 2">
    <name type="scientific">Macrosiphum euphorbiae</name>
    <name type="common">potato aphid</name>
    <dbReference type="NCBI Taxonomy" id="13131"/>
    <lineage>
        <taxon>Eukaryota</taxon>
        <taxon>Metazoa</taxon>
        <taxon>Ecdysozoa</taxon>
        <taxon>Arthropoda</taxon>
        <taxon>Hexapoda</taxon>
        <taxon>Insecta</taxon>
        <taxon>Pterygota</taxon>
        <taxon>Neoptera</taxon>
        <taxon>Paraneoptera</taxon>
        <taxon>Hemiptera</taxon>
        <taxon>Sternorrhyncha</taxon>
        <taxon>Aphidomorpha</taxon>
        <taxon>Aphidoidea</taxon>
        <taxon>Aphididae</taxon>
        <taxon>Macrosiphini</taxon>
        <taxon>Macrosiphum</taxon>
    </lineage>
</organism>
<accession>A0AAV0WQD1</accession>
<dbReference type="Proteomes" id="UP001160148">
    <property type="component" value="Unassembled WGS sequence"/>
</dbReference>
<proteinExistence type="predicted"/>
<dbReference type="AlphaFoldDB" id="A0AAV0WQD1"/>
<keyword evidence="2" id="KW-1185">Reference proteome</keyword>